<dbReference type="Proteomes" id="UP000215027">
    <property type="component" value="Chromosome II"/>
</dbReference>
<dbReference type="Pfam" id="PF01042">
    <property type="entry name" value="Ribonuc_L-PSP"/>
    <property type="match status" value="1"/>
</dbReference>
<dbReference type="RefSeq" id="WP_095045666.1">
    <property type="nucleotide sequence ID" value="NZ_LN890656.1"/>
</dbReference>
<gene>
    <name evidence="1" type="ORF">CFX0092_B0859</name>
</gene>
<sequence>MKTFRNPADVHAPAGHYVHQVELQGAGRLLVVAGQIGMRPDGSVPDDPLAQLDVAFENVAGNLRAAGMGLSDIIKVTYYHVGRLDRGRRLAVIVKHLGEHKPASTLLYVAGLADPAYLVEVEVWAAM</sequence>
<dbReference type="Gene3D" id="3.30.1330.40">
    <property type="entry name" value="RutC-like"/>
    <property type="match status" value="1"/>
</dbReference>
<dbReference type="KEGG" id="pbf:CFX0092_B0859"/>
<dbReference type="AlphaFoldDB" id="A0A170PK55"/>
<proteinExistence type="predicted"/>
<dbReference type="EMBL" id="LN890656">
    <property type="protein sequence ID" value="CUS06393.1"/>
    <property type="molecule type" value="Genomic_DNA"/>
</dbReference>
<organism evidence="1 2">
    <name type="scientific">Candidatus Promineifilum breve</name>
    <dbReference type="NCBI Taxonomy" id="1806508"/>
    <lineage>
        <taxon>Bacteria</taxon>
        <taxon>Bacillati</taxon>
        <taxon>Chloroflexota</taxon>
        <taxon>Ardenticatenia</taxon>
        <taxon>Candidatus Promineifilales</taxon>
        <taxon>Candidatus Promineifilaceae</taxon>
        <taxon>Candidatus Promineifilum</taxon>
    </lineage>
</organism>
<dbReference type="PANTHER" id="PTHR43857">
    <property type="entry name" value="BLR7761 PROTEIN"/>
    <property type="match status" value="1"/>
</dbReference>
<reference evidence="1" key="1">
    <citation type="submission" date="2016-01" db="EMBL/GenBank/DDBJ databases">
        <authorList>
            <person name="Mcilroy J.S."/>
            <person name="Karst M S."/>
            <person name="Albertsen M."/>
        </authorList>
    </citation>
    <scope>NUCLEOTIDE SEQUENCE</scope>
    <source>
        <strain evidence="1">Cfx-K</strain>
    </source>
</reference>
<dbReference type="InterPro" id="IPR006175">
    <property type="entry name" value="YjgF/YER057c/UK114"/>
</dbReference>
<evidence type="ECO:0000313" key="1">
    <source>
        <dbReference type="EMBL" id="CUS06393.1"/>
    </source>
</evidence>
<dbReference type="InterPro" id="IPR035959">
    <property type="entry name" value="RutC-like_sf"/>
</dbReference>
<dbReference type="PANTHER" id="PTHR43857:SF1">
    <property type="entry name" value="YJGH FAMILY PROTEIN"/>
    <property type="match status" value="1"/>
</dbReference>
<dbReference type="SUPFAM" id="SSF55298">
    <property type="entry name" value="YjgF-like"/>
    <property type="match status" value="1"/>
</dbReference>
<accession>A0A170PK55</accession>
<name>A0A170PK55_9CHLR</name>
<protein>
    <submittedName>
        <fullName evidence="1">Endoribonuclease L-PSP</fullName>
    </submittedName>
</protein>
<evidence type="ECO:0000313" key="2">
    <source>
        <dbReference type="Proteomes" id="UP000215027"/>
    </source>
</evidence>
<dbReference type="OrthoDB" id="9799840at2"/>
<keyword evidence="2" id="KW-1185">Reference proteome</keyword>